<dbReference type="SMART" id="SM00855">
    <property type="entry name" value="PGAM"/>
    <property type="match status" value="1"/>
</dbReference>
<name>A0A6N6RMB7_9FLAO</name>
<gene>
    <name evidence="1" type="ORF">F8C67_02975</name>
</gene>
<dbReference type="CDD" id="cd07067">
    <property type="entry name" value="HP_PGM_like"/>
    <property type="match status" value="1"/>
</dbReference>
<dbReference type="Proteomes" id="UP000468650">
    <property type="component" value="Unassembled WGS sequence"/>
</dbReference>
<dbReference type="Gene3D" id="3.40.50.1240">
    <property type="entry name" value="Phosphoglycerate mutase-like"/>
    <property type="match status" value="1"/>
</dbReference>
<dbReference type="Pfam" id="PF00300">
    <property type="entry name" value="His_Phos_1"/>
    <property type="match status" value="1"/>
</dbReference>
<evidence type="ECO:0000313" key="1">
    <source>
        <dbReference type="EMBL" id="KAB2814723.1"/>
    </source>
</evidence>
<dbReference type="InterPro" id="IPR029033">
    <property type="entry name" value="His_PPase_superfam"/>
</dbReference>
<keyword evidence="2" id="KW-1185">Reference proteome</keyword>
<evidence type="ECO:0000313" key="2">
    <source>
        <dbReference type="Proteomes" id="UP000468650"/>
    </source>
</evidence>
<dbReference type="InterPro" id="IPR013078">
    <property type="entry name" value="His_Pase_superF_clade-1"/>
</dbReference>
<dbReference type="OrthoDB" id="9810154at2"/>
<proteinExistence type="predicted"/>
<dbReference type="AlphaFoldDB" id="A0A6N6RMB7"/>
<dbReference type="EMBL" id="WBVO01000001">
    <property type="protein sequence ID" value="KAB2814723.1"/>
    <property type="molecule type" value="Genomic_DNA"/>
</dbReference>
<sequence>MKTVYLVRHAKSSWQYEDIDDYDRPLKGRGIRDAHLISQWLDTEADRPQLLISSPATRALHTAMIFARTLSFPLGSIDVEDDLYMASNETVLSIIRGLPESIHSVMFFGHNPTITNFVNRCVDQRIDNVPTSGVVCLHFEEESWKEVDDRAELLYFDYPKKRKKSNS</sequence>
<dbReference type="PANTHER" id="PTHR47623:SF1">
    <property type="entry name" value="OS09G0287300 PROTEIN"/>
    <property type="match status" value="1"/>
</dbReference>
<accession>A0A6N6RMB7</accession>
<dbReference type="SUPFAM" id="SSF53254">
    <property type="entry name" value="Phosphoglycerate mutase-like"/>
    <property type="match status" value="1"/>
</dbReference>
<reference evidence="1 2" key="1">
    <citation type="submission" date="2019-09" db="EMBL/GenBank/DDBJ databases">
        <title>Genomes of family Cryomorphaceae.</title>
        <authorList>
            <person name="Bowman J.P."/>
        </authorList>
    </citation>
    <scope>NUCLEOTIDE SEQUENCE [LARGE SCALE GENOMIC DNA]</scope>
    <source>
        <strain evidence="1 2">LMG 25704</strain>
    </source>
</reference>
<protein>
    <submittedName>
        <fullName evidence="1">Histidine phosphatase family protein</fullName>
    </submittedName>
</protein>
<dbReference type="PANTHER" id="PTHR47623">
    <property type="entry name" value="OS09G0287300 PROTEIN"/>
    <property type="match status" value="1"/>
</dbReference>
<dbReference type="RefSeq" id="WP_151666302.1">
    <property type="nucleotide sequence ID" value="NZ_WBVO01000001.1"/>
</dbReference>
<comment type="caution">
    <text evidence="1">The sequence shown here is derived from an EMBL/GenBank/DDBJ whole genome shotgun (WGS) entry which is preliminary data.</text>
</comment>
<organism evidence="1 2">
    <name type="scientific">Phaeocystidibacter luteus</name>
    <dbReference type="NCBI Taxonomy" id="911197"/>
    <lineage>
        <taxon>Bacteria</taxon>
        <taxon>Pseudomonadati</taxon>
        <taxon>Bacteroidota</taxon>
        <taxon>Flavobacteriia</taxon>
        <taxon>Flavobacteriales</taxon>
        <taxon>Phaeocystidibacteraceae</taxon>
        <taxon>Phaeocystidibacter</taxon>
    </lineage>
</organism>